<dbReference type="EMBL" id="FNVT01000016">
    <property type="protein sequence ID" value="SEH00356.1"/>
    <property type="molecule type" value="Genomic_DNA"/>
</dbReference>
<gene>
    <name evidence="1" type="ORF">SAMN05444920_11690</name>
</gene>
<proteinExistence type="predicted"/>
<evidence type="ECO:0000313" key="1">
    <source>
        <dbReference type="EMBL" id="SEH00356.1"/>
    </source>
</evidence>
<protein>
    <submittedName>
        <fullName evidence="1">Uncharacterized protein</fullName>
    </submittedName>
</protein>
<keyword evidence="2" id="KW-1185">Reference proteome</keyword>
<dbReference type="RefSeq" id="WP_235030706.1">
    <property type="nucleotide sequence ID" value="NZ_FNVT01000016.1"/>
</dbReference>
<reference evidence="1 2" key="1">
    <citation type="submission" date="2016-10" db="EMBL/GenBank/DDBJ databases">
        <authorList>
            <person name="de Groot N.N."/>
        </authorList>
    </citation>
    <scope>NUCLEOTIDE SEQUENCE [LARGE SCALE GENOMIC DNA]</scope>
    <source>
        <strain evidence="1 2">CGMCC 4.7037</strain>
    </source>
</reference>
<evidence type="ECO:0000313" key="2">
    <source>
        <dbReference type="Proteomes" id="UP000236732"/>
    </source>
</evidence>
<organism evidence="1 2">
    <name type="scientific">Nonomuraea solani</name>
    <dbReference type="NCBI Taxonomy" id="1144553"/>
    <lineage>
        <taxon>Bacteria</taxon>
        <taxon>Bacillati</taxon>
        <taxon>Actinomycetota</taxon>
        <taxon>Actinomycetes</taxon>
        <taxon>Streptosporangiales</taxon>
        <taxon>Streptosporangiaceae</taxon>
        <taxon>Nonomuraea</taxon>
    </lineage>
</organism>
<sequence>MDLAGLAHKRLIEVMVAQFVHETNAPEVIDVWLRLESVTVGVEVGADWSFRIEPCEPGQSYVMEELGSRVDVISAPDDVPFVRHIGERLIRVVERFGGGVDGTERVGAEFVFDSGTVVAESFGGDLRMASG</sequence>
<accession>A0A1H6ETK4</accession>
<dbReference type="AlphaFoldDB" id="A0A1H6ETK4"/>
<dbReference type="Proteomes" id="UP000236732">
    <property type="component" value="Unassembled WGS sequence"/>
</dbReference>
<name>A0A1H6ETK4_9ACTN</name>